<gene>
    <name evidence="1" type="ORF">GKE97_02925</name>
</gene>
<sequence>MNGALLSSKKMDYCTPRDFFAELDREFHFTLDAAATEASAKCTAYYTPETDGLNSPWNIAGGGAVFCNPPYGRETGKWVRKAWEEAKSGTTIVLLIPARTDTSYFHEYIYGHAEIRWVRGRLRFEDEDGTAYQPAPFPSMVVVYNGKEQRGMKAETVEARAVKIAAKVMTAAGLCRYEDPCDCPRAFFDSEVCDRCIRAWLLTKAKVELAREERMKREDRKSG</sequence>
<dbReference type="GO" id="GO:0032259">
    <property type="term" value="P:methylation"/>
    <property type="evidence" value="ECO:0007669"/>
    <property type="project" value="InterPro"/>
</dbReference>
<dbReference type="AlphaFoldDB" id="A0A6I2R3X3"/>
<dbReference type="EMBL" id="WKPR01000003">
    <property type="protein sequence ID" value="MSB18467.1"/>
    <property type="molecule type" value="Genomic_DNA"/>
</dbReference>
<dbReference type="RefSeq" id="WP_172697230.1">
    <property type="nucleotide sequence ID" value="NZ_WKPR01000003.1"/>
</dbReference>
<reference evidence="1 2" key="1">
    <citation type="journal article" date="2019" name="Nat. Med.">
        <title>A library of human gut bacterial isolates paired with longitudinal multiomics data enables mechanistic microbiome research.</title>
        <authorList>
            <person name="Poyet M."/>
            <person name="Groussin M."/>
            <person name="Gibbons S.M."/>
            <person name="Avila-Pacheco J."/>
            <person name="Jiang X."/>
            <person name="Kearney S.M."/>
            <person name="Perrotta A.R."/>
            <person name="Berdy B."/>
            <person name="Zhao S."/>
            <person name="Lieberman T.D."/>
            <person name="Swanson P.K."/>
            <person name="Smith M."/>
            <person name="Roesemann S."/>
            <person name="Alexander J.E."/>
            <person name="Rich S.A."/>
            <person name="Livny J."/>
            <person name="Vlamakis H."/>
            <person name="Clish C."/>
            <person name="Bullock K."/>
            <person name="Deik A."/>
            <person name="Scott J."/>
            <person name="Pierce K.A."/>
            <person name="Xavier R.J."/>
            <person name="Alm E.J."/>
        </authorList>
    </citation>
    <scope>NUCLEOTIDE SEQUENCE [LARGE SCALE GENOMIC DNA]</scope>
    <source>
        <strain evidence="1 2">BIOML-A2</strain>
    </source>
</reference>
<comment type="caution">
    <text evidence="1">The sequence shown here is derived from an EMBL/GenBank/DDBJ whole genome shotgun (WGS) entry which is preliminary data.</text>
</comment>
<dbReference type="InterPro" id="IPR002052">
    <property type="entry name" value="DNA_methylase_N6_adenine_CS"/>
</dbReference>
<evidence type="ECO:0000313" key="1">
    <source>
        <dbReference type="EMBL" id="MSB18467.1"/>
    </source>
</evidence>
<dbReference type="GO" id="GO:0009307">
    <property type="term" value="P:DNA restriction-modification system"/>
    <property type="evidence" value="ECO:0007669"/>
    <property type="project" value="InterPro"/>
</dbReference>
<evidence type="ECO:0000313" key="2">
    <source>
        <dbReference type="Proteomes" id="UP000434475"/>
    </source>
</evidence>
<dbReference type="Proteomes" id="UP000434475">
    <property type="component" value="Unassembled WGS sequence"/>
</dbReference>
<dbReference type="GO" id="GO:0003677">
    <property type="term" value="F:DNA binding"/>
    <property type="evidence" value="ECO:0007669"/>
    <property type="project" value="InterPro"/>
</dbReference>
<organism evidence="1 2">
    <name type="scientific">Flavonifractor plautii</name>
    <name type="common">Fusobacterium plautii</name>
    <dbReference type="NCBI Taxonomy" id="292800"/>
    <lineage>
        <taxon>Bacteria</taxon>
        <taxon>Bacillati</taxon>
        <taxon>Bacillota</taxon>
        <taxon>Clostridia</taxon>
        <taxon>Eubacteriales</taxon>
        <taxon>Oscillospiraceae</taxon>
        <taxon>Flavonifractor</taxon>
    </lineage>
</organism>
<protein>
    <recommendedName>
        <fullName evidence="3">Phage N-6-adenine-methyltransferase</fullName>
    </recommendedName>
</protein>
<accession>A0A6I2R3X3</accession>
<name>A0A6I2R3X3_FLAPL</name>
<dbReference type="Pfam" id="PF05869">
    <property type="entry name" value="Dam"/>
    <property type="match status" value="1"/>
</dbReference>
<dbReference type="GO" id="GO:0009007">
    <property type="term" value="F:site-specific DNA-methyltransferase (adenine-specific) activity"/>
    <property type="evidence" value="ECO:0007669"/>
    <property type="project" value="InterPro"/>
</dbReference>
<proteinExistence type="predicted"/>
<dbReference type="InterPro" id="IPR008593">
    <property type="entry name" value="Dam_MeTrfase"/>
</dbReference>
<evidence type="ECO:0008006" key="3">
    <source>
        <dbReference type="Google" id="ProtNLM"/>
    </source>
</evidence>
<dbReference type="PROSITE" id="PS00092">
    <property type="entry name" value="N6_MTASE"/>
    <property type="match status" value="1"/>
</dbReference>